<evidence type="ECO:0000256" key="1">
    <source>
        <dbReference type="ARBA" id="ARBA00008056"/>
    </source>
</evidence>
<feature type="region of interest" description="Disordered" evidence="6">
    <location>
        <begin position="1"/>
        <end position="24"/>
    </location>
</feature>
<dbReference type="InterPro" id="IPR050295">
    <property type="entry name" value="Plant_2OG-oxidoreductases"/>
</dbReference>
<proteinExistence type="inferred from homology"/>
<dbReference type="InterPro" id="IPR027443">
    <property type="entry name" value="IPNS-like_sf"/>
</dbReference>
<dbReference type="PANTHER" id="PTHR47991">
    <property type="entry name" value="OXOGLUTARATE/IRON-DEPENDENT DIOXYGENASE"/>
    <property type="match status" value="1"/>
</dbReference>
<evidence type="ECO:0000256" key="2">
    <source>
        <dbReference type="ARBA" id="ARBA00022723"/>
    </source>
</evidence>
<gene>
    <name evidence="8" type="primary">SRG1_1</name>
    <name evidence="8" type="ORF">g.45456</name>
</gene>
<evidence type="ECO:0000256" key="3">
    <source>
        <dbReference type="ARBA" id="ARBA00023002"/>
    </source>
</evidence>
<dbReference type="EMBL" id="GDJX01007748">
    <property type="protein sequence ID" value="JAT60188.1"/>
    <property type="molecule type" value="Transcribed_RNA"/>
</dbReference>
<comment type="similarity">
    <text evidence="1 5">Belongs to the iron/ascorbate-dependent oxidoreductase family.</text>
</comment>
<dbReference type="FunFam" id="2.60.120.330:FF:000079">
    <property type="entry name" value="Protein SRG1"/>
    <property type="match status" value="1"/>
</dbReference>
<dbReference type="InterPro" id="IPR044861">
    <property type="entry name" value="IPNS-like_FE2OG_OXY"/>
</dbReference>
<sequence>MGGRRGPPLRCAQREAHRQPISRLSSHHLSASIPVVDLRRLSQSDGSNEEEMAKLRSALASWGLFQATGHGIPASFLDQVRRIGRRFFELPTEEKRRCSSNGGVVAEGYGDDRADRGAQLVDWNGRILLKVEPEDQRKLEFWPDNPSSFRETVHEYAARVKMVVQLILRAMAKSLDLEETQFLGQFWEGMDIYSRFSHYPCCPRPELVLGLKPHADNSVVTVILQGGDAEGLEILKDNLWVRVPNNPEVLLVQMGDIMEIMSNGAFKSSVHRVVTHSEKERFSTSLFHQPGLEKLIGPAEGLLGDGKPRLYRDFKFKDYIEVHLKGYLEGKRTIDWAKL</sequence>
<evidence type="ECO:0000259" key="7">
    <source>
        <dbReference type="PROSITE" id="PS51471"/>
    </source>
</evidence>
<dbReference type="Gene3D" id="2.60.120.330">
    <property type="entry name" value="B-lactam Antibiotic, Isopenicillin N Synthase, Chain"/>
    <property type="match status" value="1"/>
</dbReference>
<dbReference type="GO" id="GO:0046872">
    <property type="term" value="F:metal ion binding"/>
    <property type="evidence" value="ECO:0007669"/>
    <property type="project" value="UniProtKB-KW"/>
</dbReference>
<dbReference type="AlphaFoldDB" id="A0A1D1YZW3"/>
<dbReference type="PROSITE" id="PS51471">
    <property type="entry name" value="FE2OG_OXY"/>
    <property type="match status" value="1"/>
</dbReference>
<dbReference type="SUPFAM" id="SSF51197">
    <property type="entry name" value="Clavaminate synthase-like"/>
    <property type="match status" value="1"/>
</dbReference>
<reference evidence="8" key="1">
    <citation type="submission" date="2015-07" db="EMBL/GenBank/DDBJ databases">
        <title>Transcriptome Assembly of Anthurium amnicola.</title>
        <authorList>
            <person name="Suzuki J."/>
        </authorList>
    </citation>
    <scope>NUCLEOTIDE SEQUENCE</scope>
</reference>
<evidence type="ECO:0000313" key="8">
    <source>
        <dbReference type="EMBL" id="JAT60188.1"/>
    </source>
</evidence>
<dbReference type="Pfam" id="PF14226">
    <property type="entry name" value="DIOX_N"/>
    <property type="match status" value="1"/>
</dbReference>
<dbReference type="GO" id="GO:0016491">
    <property type="term" value="F:oxidoreductase activity"/>
    <property type="evidence" value="ECO:0007669"/>
    <property type="project" value="UniProtKB-KW"/>
</dbReference>
<dbReference type="Pfam" id="PF03171">
    <property type="entry name" value="2OG-FeII_Oxy"/>
    <property type="match status" value="1"/>
</dbReference>
<dbReference type="InterPro" id="IPR026992">
    <property type="entry name" value="DIOX_N"/>
</dbReference>
<keyword evidence="4 5" id="KW-0408">Iron</keyword>
<accession>A0A1D1YZW3</accession>
<keyword evidence="3 5" id="KW-0560">Oxidoreductase</keyword>
<evidence type="ECO:0000256" key="4">
    <source>
        <dbReference type="ARBA" id="ARBA00023004"/>
    </source>
</evidence>
<keyword evidence="2 5" id="KW-0479">Metal-binding</keyword>
<evidence type="ECO:0000256" key="5">
    <source>
        <dbReference type="RuleBase" id="RU003682"/>
    </source>
</evidence>
<protein>
    <submittedName>
        <fullName evidence="8">Protein SRG1</fullName>
    </submittedName>
</protein>
<organism evidence="8">
    <name type="scientific">Anthurium amnicola</name>
    <dbReference type="NCBI Taxonomy" id="1678845"/>
    <lineage>
        <taxon>Eukaryota</taxon>
        <taxon>Viridiplantae</taxon>
        <taxon>Streptophyta</taxon>
        <taxon>Embryophyta</taxon>
        <taxon>Tracheophyta</taxon>
        <taxon>Spermatophyta</taxon>
        <taxon>Magnoliopsida</taxon>
        <taxon>Liliopsida</taxon>
        <taxon>Araceae</taxon>
        <taxon>Pothoideae</taxon>
        <taxon>Potheae</taxon>
        <taxon>Anthurium</taxon>
    </lineage>
</organism>
<feature type="domain" description="Fe2OG dioxygenase" evidence="7">
    <location>
        <begin position="186"/>
        <end position="290"/>
    </location>
</feature>
<evidence type="ECO:0000256" key="6">
    <source>
        <dbReference type="SAM" id="MobiDB-lite"/>
    </source>
</evidence>
<dbReference type="InterPro" id="IPR005123">
    <property type="entry name" value="Oxoglu/Fe-dep_dioxygenase_dom"/>
</dbReference>
<name>A0A1D1YZW3_9ARAE</name>